<sequence>LGDILESKQLGDEEKAKLYNQVLQRYLTYYDQRKGQPLHVKLTTPKTTETPKPAENAESTEEASPDNSLPTAVEEEVMKKLLYENKPIPGSHVVDLVNDTLRHRKGFEPVGWSVFARGLARMNVPENLVRNPQRQSAIREFKARVREETPESLSRWLPTPPVTLSSVKKQR</sequence>
<dbReference type="EMBL" id="CALNXK010000032">
    <property type="protein sequence ID" value="CAH3118604.1"/>
    <property type="molecule type" value="Genomic_DNA"/>
</dbReference>
<protein>
    <submittedName>
        <fullName evidence="2">Uncharacterized protein</fullName>
    </submittedName>
</protein>
<feature type="region of interest" description="Disordered" evidence="1">
    <location>
        <begin position="149"/>
        <end position="171"/>
    </location>
</feature>
<feature type="compositionally biased region" description="Polar residues" evidence="1">
    <location>
        <begin position="162"/>
        <end position="171"/>
    </location>
</feature>
<evidence type="ECO:0000313" key="3">
    <source>
        <dbReference type="Proteomes" id="UP001159405"/>
    </source>
</evidence>
<keyword evidence="3" id="KW-1185">Reference proteome</keyword>
<gene>
    <name evidence="2" type="ORF">PLOB_00026790</name>
</gene>
<feature type="non-terminal residue" evidence="2">
    <location>
        <position position="171"/>
    </location>
</feature>
<evidence type="ECO:0000256" key="1">
    <source>
        <dbReference type="SAM" id="MobiDB-lite"/>
    </source>
</evidence>
<proteinExistence type="predicted"/>
<comment type="caution">
    <text evidence="2">The sequence shown here is derived from an EMBL/GenBank/DDBJ whole genome shotgun (WGS) entry which is preliminary data.</text>
</comment>
<feature type="non-terminal residue" evidence="2">
    <location>
        <position position="1"/>
    </location>
</feature>
<feature type="region of interest" description="Disordered" evidence="1">
    <location>
        <begin position="37"/>
        <end position="72"/>
    </location>
</feature>
<name>A0ABN8NSA5_9CNID</name>
<organism evidence="2 3">
    <name type="scientific">Porites lobata</name>
    <dbReference type="NCBI Taxonomy" id="104759"/>
    <lineage>
        <taxon>Eukaryota</taxon>
        <taxon>Metazoa</taxon>
        <taxon>Cnidaria</taxon>
        <taxon>Anthozoa</taxon>
        <taxon>Hexacorallia</taxon>
        <taxon>Scleractinia</taxon>
        <taxon>Fungiina</taxon>
        <taxon>Poritidae</taxon>
        <taxon>Porites</taxon>
    </lineage>
</organism>
<evidence type="ECO:0000313" key="2">
    <source>
        <dbReference type="EMBL" id="CAH3118604.1"/>
    </source>
</evidence>
<accession>A0ABN8NSA5</accession>
<dbReference type="Proteomes" id="UP001159405">
    <property type="component" value="Unassembled WGS sequence"/>
</dbReference>
<feature type="compositionally biased region" description="Low complexity" evidence="1">
    <location>
        <begin position="41"/>
        <end position="53"/>
    </location>
</feature>
<reference evidence="2 3" key="1">
    <citation type="submission" date="2022-05" db="EMBL/GenBank/DDBJ databases">
        <authorList>
            <consortium name="Genoscope - CEA"/>
            <person name="William W."/>
        </authorList>
    </citation>
    <scope>NUCLEOTIDE SEQUENCE [LARGE SCALE GENOMIC DNA]</scope>
</reference>